<sequence>MKTKLLIALLFVSIQIISAQSTTSIPDENFEKFLIKRGIDSDGTVNGKVLTSDIIDVTFLSIGIVDNVRDLTGLGSFTALKELYIQDNYLPNLNFTGNTNLKILSLSGTDTKSLNISNNTKLTELGIYGSLDDTAEINISNNIHLTKLNITRSQLTTIDISKNINLIEVLLSENQFTALDVSKNVNLVDLNCAKNKISTIDVSNLTALAQIDISENTLTQLDLSNNIQLTHLDVQNNKLTSIDLTANTNLRFVRLQNNKLTFVNIKNGNNTNISVFRSINNPNLKCIKVDNKTFSTKSNWGKDTTSRFSEECNPQTYIADTNFENYLEFKGLGNGENNDNSVDTDKIKNVTTLDISDENITDLTGIEAFVNLVTLDASSNSITKIDVSKNVKLEVLNIAQNPTKAIDVSKNTKLTNLNVSGNQLTTLNVTQNTALTVLDAKLNKLTTIDLSKNIALKELNISSNKLTSLNLSKLVNLERLDCFSSELPAIDISKNKKLYYADLSGNELENLDTYGNTALGRLRVEYNKLKYLDIQNNKNLVELNTSFNELIGLNLKNDKNNILFNINLKNNLNLTCVEVDNVNFSTNNWTKRDAQTTFSTDCAPVNDNCANAIPLTFGQPTPGDINSGNAKNNATCVTGTVIADVWFSIIVPQTKEFTIQGTAFGGKLKFAVYDNCTATNTLACGENIILTNLTASAKLYLKVWLEKTGSSKSANSKNGTFTITAQDTSVLSVDNFAELNNQFLMYPNPASSNFTISSENSKIENIEIYRRFHKTTHPLFLRGICCIL</sequence>
<keyword evidence="6" id="KW-1185">Reference proteome</keyword>
<feature type="domain" description="T9SS-like galactose binding" evidence="4">
    <location>
        <begin position="606"/>
        <end position="708"/>
    </location>
</feature>
<reference evidence="5 6" key="1">
    <citation type="submission" date="2021-03" db="EMBL/GenBank/DDBJ databases">
        <title>Complete genome of Polaribacter_sp.SM13.</title>
        <authorList>
            <person name="Jeong S.W."/>
            <person name="Bae J.W."/>
        </authorList>
    </citation>
    <scope>NUCLEOTIDE SEQUENCE [LARGE SCALE GENOMIC DNA]</scope>
    <source>
        <strain evidence="5 6">SM13</strain>
    </source>
</reference>
<feature type="chain" id="PRO_5037491666" description="T9SS-like galactose binding domain-containing protein" evidence="3">
    <location>
        <begin position="20"/>
        <end position="788"/>
    </location>
</feature>
<dbReference type="InterPro" id="IPR032675">
    <property type="entry name" value="LRR_dom_sf"/>
</dbReference>
<dbReference type="InterPro" id="IPR056600">
    <property type="entry name" value="GBD_T9SS_assoc"/>
</dbReference>
<dbReference type="AlphaFoldDB" id="A0A975CPS0"/>
<dbReference type="PROSITE" id="PS51450">
    <property type="entry name" value="LRR"/>
    <property type="match status" value="3"/>
</dbReference>
<evidence type="ECO:0000313" key="5">
    <source>
        <dbReference type="EMBL" id="QTE21612.1"/>
    </source>
</evidence>
<keyword evidence="3" id="KW-0732">Signal</keyword>
<organism evidence="5 6">
    <name type="scientific">Polaribacter cellanae</name>
    <dbReference type="NCBI Taxonomy" id="2818493"/>
    <lineage>
        <taxon>Bacteria</taxon>
        <taxon>Pseudomonadati</taxon>
        <taxon>Bacteroidota</taxon>
        <taxon>Flavobacteriia</taxon>
        <taxon>Flavobacteriales</taxon>
        <taxon>Flavobacteriaceae</taxon>
    </lineage>
</organism>
<dbReference type="Pfam" id="PF23759">
    <property type="entry name" value="GBD_T9SS_assoc"/>
    <property type="match status" value="1"/>
</dbReference>
<keyword evidence="1" id="KW-0433">Leucine-rich repeat</keyword>
<evidence type="ECO:0000259" key="4">
    <source>
        <dbReference type="Pfam" id="PF23759"/>
    </source>
</evidence>
<name>A0A975CPS0_9FLAO</name>
<gene>
    <name evidence="5" type="ORF">J3359_12370</name>
</gene>
<evidence type="ECO:0000256" key="1">
    <source>
        <dbReference type="ARBA" id="ARBA00022614"/>
    </source>
</evidence>
<feature type="signal peptide" evidence="3">
    <location>
        <begin position="1"/>
        <end position="19"/>
    </location>
</feature>
<dbReference type="PANTHER" id="PTHR47566">
    <property type="match status" value="1"/>
</dbReference>
<dbReference type="SUPFAM" id="SSF52058">
    <property type="entry name" value="L domain-like"/>
    <property type="match status" value="2"/>
</dbReference>
<evidence type="ECO:0000313" key="6">
    <source>
        <dbReference type="Proteomes" id="UP000663920"/>
    </source>
</evidence>
<accession>A0A975CPS0</accession>
<proteinExistence type="predicted"/>
<dbReference type="InterPro" id="IPR052574">
    <property type="entry name" value="CDIRP"/>
</dbReference>
<dbReference type="Gene3D" id="3.80.10.10">
    <property type="entry name" value="Ribonuclease Inhibitor"/>
    <property type="match status" value="2"/>
</dbReference>
<protein>
    <recommendedName>
        <fullName evidence="4">T9SS-like galactose binding domain-containing protein</fullName>
    </recommendedName>
</protein>
<evidence type="ECO:0000256" key="2">
    <source>
        <dbReference type="ARBA" id="ARBA00022737"/>
    </source>
</evidence>
<dbReference type="EMBL" id="CP071869">
    <property type="protein sequence ID" value="QTE21612.1"/>
    <property type="molecule type" value="Genomic_DNA"/>
</dbReference>
<keyword evidence="2" id="KW-0677">Repeat</keyword>
<dbReference type="KEGG" id="pcea:J3359_12370"/>
<dbReference type="RefSeq" id="WP_208077165.1">
    <property type="nucleotide sequence ID" value="NZ_CP071869.1"/>
</dbReference>
<dbReference type="PANTHER" id="PTHR47566:SF1">
    <property type="entry name" value="PROTEIN NUD1"/>
    <property type="match status" value="1"/>
</dbReference>
<dbReference type="Proteomes" id="UP000663920">
    <property type="component" value="Chromosome"/>
</dbReference>
<dbReference type="GO" id="GO:0035591">
    <property type="term" value="F:signaling adaptor activity"/>
    <property type="evidence" value="ECO:0007669"/>
    <property type="project" value="TreeGrafter"/>
</dbReference>
<evidence type="ECO:0000256" key="3">
    <source>
        <dbReference type="SAM" id="SignalP"/>
    </source>
</evidence>
<dbReference type="InterPro" id="IPR001611">
    <property type="entry name" value="Leu-rich_rpt"/>
</dbReference>